<dbReference type="RefSeq" id="WP_012242132.1">
    <property type="nucleotide sequence ID" value="NZ_JACAOE010000001.1"/>
</dbReference>
<dbReference type="EMBL" id="VKID01000001">
    <property type="protein sequence ID" value="TRY00369.1"/>
    <property type="molecule type" value="Genomic_DNA"/>
</dbReference>
<dbReference type="Proteomes" id="UP000315938">
    <property type="component" value="Unassembled WGS sequence"/>
</dbReference>
<evidence type="ECO:0008006" key="3">
    <source>
        <dbReference type="Google" id="ProtNLM"/>
    </source>
</evidence>
<evidence type="ECO:0000313" key="2">
    <source>
        <dbReference type="Proteomes" id="UP000315938"/>
    </source>
</evidence>
<comment type="caution">
    <text evidence="1">The sequence shown here is derived from an EMBL/GenBank/DDBJ whole genome shotgun (WGS) entry which is preliminary data.</text>
</comment>
<dbReference type="GeneID" id="41338368"/>
<dbReference type="CDD" id="cd06462">
    <property type="entry name" value="Peptidase_S24_S26"/>
    <property type="match status" value="1"/>
</dbReference>
<accession>A0A553IJK7</accession>
<dbReference type="AlphaFoldDB" id="A0A553IJK7"/>
<sequence>MIQNTILNQLNEKGFVVSKIRGVSMWPFFNQKNTQVYIKSALNYNKNDCILFLRDDGSLIMHRILYLKKDFFLVCGDNQSQLEKVYCSQIKGKMTEYYINGHTRRPIGIKYHVYVRWIRITRPIRVIRDLLKHIIKKIINKK</sequence>
<reference evidence="1 2" key="1">
    <citation type="submission" date="2019-07" db="EMBL/GenBank/DDBJ databases">
        <title>Genome sequence of Acholeplasma laidlawii strain with increased resistance to erythromycin.</title>
        <authorList>
            <person name="Medvedeva E.S."/>
            <person name="Baranova N.B."/>
            <person name="Siniagina M.N."/>
            <person name="Mouzykantov A."/>
            <person name="Chernova O.A."/>
            <person name="Chernov V.M."/>
        </authorList>
    </citation>
    <scope>NUCLEOTIDE SEQUENCE [LARGE SCALE GENOMIC DNA]</scope>
    <source>
        <strain evidence="1 2">PG8REry</strain>
    </source>
</reference>
<proteinExistence type="predicted"/>
<gene>
    <name evidence="1" type="ORF">FNV44_04775</name>
</gene>
<organism evidence="1 2">
    <name type="scientific">Acholeplasma laidlawii</name>
    <dbReference type="NCBI Taxonomy" id="2148"/>
    <lineage>
        <taxon>Bacteria</taxon>
        <taxon>Bacillati</taxon>
        <taxon>Mycoplasmatota</taxon>
        <taxon>Mollicutes</taxon>
        <taxon>Acholeplasmatales</taxon>
        <taxon>Acholeplasmataceae</taxon>
        <taxon>Acholeplasma</taxon>
    </lineage>
</organism>
<name>A0A553IJK7_ACHLA</name>
<protein>
    <recommendedName>
        <fullName evidence="3">Peptidase S24/S26A/S26B/S26C domain-containing protein</fullName>
    </recommendedName>
</protein>
<evidence type="ECO:0000313" key="1">
    <source>
        <dbReference type="EMBL" id="TRY00369.1"/>
    </source>
</evidence>